<evidence type="ECO:0000313" key="1">
    <source>
        <dbReference type="EMBL" id="MDQ0507518.1"/>
    </source>
</evidence>
<evidence type="ECO:0000313" key="2">
    <source>
        <dbReference type="Proteomes" id="UP001241747"/>
    </source>
</evidence>
<organism evidence="1 2">
    <name type="scientific">Xanthobacter agilis</name>
    <dbReference type="NCBI Taxonomy" id="47492"/>
    <lineage>
        <taxon>Bacteria</taxon>
        <taxon>Pseudomonadati</taxon>
        <taxon>Pseudomonadota</taxon>
        <taxon>Alphaproteobacteria</taxon>
        <taxon>Hyphomicrobiales</taxon>
        <taxon>Xanthobacteraceae</taxon>
        <taxon>Xanthobacter</taxon>
    </lineage>
</organism>
<gene>
    <name evidence="1" type="ORF">QOZ94_004342</name>
</gene>
<protein>
    <submittedName>
        <fullName evidence="1">Uncharacterized protein</fullName>
    </submittedName>
</protein>
<feature type="non-terminal residue" evidence="1">
    <location>
        <position position="104"/>
    </location>
</feature>
<sequence length="104" mass="11133">MLASKRHAGHAPCEFAEHLRIVERLWEDGVGTGLHIELGARHRAVDPLAGRRVCAGDEVEMAPGFGGRGHLGGHIAGVRQLLVVEVAALLRKKLVLDMDRSSAG</sequence>
<keyword evidence="2" id="KW-1185">Reference proteome</keyword>
<accession>A0ABU0LK69</accession>
<name>A0ABU0LK69_XANAG</name>
<dbReference type="EMBL" id="JAUSVY010000023">
    <property type="protein sequence ID" value="MDQ0507518.1"/>
    <property type="molecule type" value="Genomic_DNA"/>
</dbReference>
<comment type="caution">
    <text evidence="1">The sequence shown here is derived from an EMBL/GenBank/DDBJ whole genome shotgun (WGS) entry which is preliminary data.</text>
</comment>
<dbReference type="Proteomes" id="UP001241747">
    <property type="component" value="Unassembled WGS sequence"/>
</dbReference>
<reference evidence="1 2" key="1">
    <citation type="submission" date="2023-07" db="EMBL/GenBank/DDBJ databases">
        <title>Genomic Encyclopedia of Type Strains, Phase IV (KMG-IV): sequencing the most valuable type-strain genomes for metagenomic binning, comparative biology and taxonomic classification.</title>
        <authorList>
            <person name="Goeker M."/>
        </authorList>
    </citation>
    <scope>NUCLEOTIDE SEQUENCE [LARGE SCALE GENOMIC DNA]</scope>
    <source>
        <strain evidence="1 2">DSM 3770</strain>
    </source>
</reference>
<proteinExistence type="predicted"/>